<gene>
    <name evidence="1" type="ORF">AR686_05615</name>
</gene>
<evidence type="ECO:0000313" key="2">
    <source>
        <dbReference type="Proteomes" id="UP000054388"/>
    </source>
</evidence>
<evidence type="ECO:0000313" key="1">
    <source>
        <dbReference type="EMBL" id="KUJ57140.1"/>
    </source>
</evidence>
<protein>
    <recommendedName>
        <fullName evidence="3">Peptidase S1 domain-containing protein</fullName>
    </recommendedName>
</protein>
<organism evidence="1 2">
    <name type="scientific">Chryseobacterium aquaticum subsp. greenlandense</name>
    <dbReference type="NCBI Taxonomy" id="345663"/>
    <lineage>
        <taxon>Bacteria</taxon>
        <taxon>Pseudomonadati</taxon>
        <taxon>Bacteroidota</taxon>
        <taxon>Flavobacteriia</taxon>
        <taxon>Flavobacteriales</taxon>
        <taxon>Weeksellaceae</taxon>
        <taxon>Chryseobacterium group</taxon>
        <taxon>Chryseobacterium</taxon>
    </lineage>
</organism>
<sequence>MNEIKKIAENLIMGLPIVRSFTCQLLINQASYKQHGTGIFVNIGSKYFLFTAAHVLDDIEKIFIPMENGETLLKPGGQIIKNTINGDRENDDLDVGILVLDKDTICDLREDYCFLNENQIGLNHIPIDFHSYLVFGYPTTMSKKSISRNSFHTIPFFNFTKCVSKETYKKINRQDVFNLVVAYDRKNIPNLKSKTISFGPNLFGISGCGLWFVNPYIINEKPKLIGIMNEWSKLNKSLLIATRIDAYTEVLRKYNIIDFPESDLFSFS</sequence>
<dbReference type="SUPFAM" id="SSF50494">
    <property type="entry name" value="Trypsin-like serine proteases"/>
    <property type="match status" value="1"/>
</dbReference>
<dbReference type="AlphaFoldDB" id="A0A101CJ20"/>
<accession>A0A101CJ20</accession>
<dbReference type="EMBL" id="LMAI01000003">
    <property type="protein sequence ID" value="KUJ57140.1"/>
    <property type="molecule type" value="Genomic_DNA"/>
</dbReference>
<dbReference type="RefSeq" id="WP_059136091.1">
    <property type="nucleotide sequence ID" value="NZ_LMAI01000003.1"/>
</dbReference>
<dbReference type="Proteomes" id="UP000054388">
    <property type="component" value="Unassembled WGS sequence"/>
</dbReference>
<reference evidence="1 2" key="1">
    <citation type="submission" date="2015-10" db="EMBL/GenBank/DDBJ databases">
        <title>Genome sequence of Chryseobacterium greenlandense.</title>
        <authorList>
            <person name="Newman J."/>
            <person name="Fischer K."/>
            <person name="Miller J."/>
        </authorList>
    </citation>
    <scope>NUCLEOTIDE SEQUENCE [LARGE SCALE GENOMIC DNA]</scope>
    <source>
        <strain evidence="1 2">UMB34</strain>
    </source>
</reference>
<proteinExistence type="predicted"/>
<dbReference type="InterPro" id="IPR009003">
    <property type="entry name" value="Peptidase_S1_PA"/>
</dbReference>
<comment type="caution">
    <text evidence="1">The sequence shown here is derived from an EMBL/GenBank/DDBJ whole genome shotgun (WGS) entry which is preliminary data.</text>
</comment>
<evidence type="ECO:0008006" key="3">
    <source>
        <dbReference type="Google" id="ProtNLM"/>
    </source>
</evidence>
<name>A0A101CJ20_9FLAO</name>